<comment type="caution">
    <text evidence="2">The sequence shown here is derived from an EMBL/GenBank/DDBJ whole genome shotgun (WGS) entry which is preliminary data.</text>
</comment>
<keyword evidence="3" id="KW-1185">Reference proteome</keyword>
<evidence type="ECO:0000313" key="3">
    <source>
        <dbReference type="Proteomes" id="UP000266723"/>
    </source>
</evidence>
<dbReference type="Proteomes" id="UP000266723">
    <property type="component" value="Unassembled WGS sequence"/>
</dbReference>
<gene>
    <name evidence="2" type="ORF">DY000_02008002</name>
</gene>
<feature type="region of interest" description="Disordered" evidence="1">
    <location>
        <begin position="105"/>
        <end position="135"/>
    </location>
</feature>
<feature type="compositionally biased region" description="Polar residues" evidence="1">
    <location>
        <begin position="107"/>
        <end position="127"/>
    </location>
</feature>
<reference evidence="2 3" key="1">
    <citation type="journal article" date="2020" name="BMC Genomics">
        <title>Intraspecific diversification of the crop wild relative Brassica cretica Lam. using demographic model selection.</title>
        <authorList>
            <person name="Kioukis A."/>
            <person name="Michalopoulou V.A."/>
            <person name="Briers L."/>
            <person name="Pirintsos S."/>
            <person name="Studholme D.J."/>
            <person name="Pavlidis P."/>
            <person name="Sarris P.F."/>
        </authorList>
    </citation>
    <scope>NUCLEOTIDE SEQUENCE [LARGE SCALE GENOMIC DNA]</scope>
    <source>
        <strain evidence="3">cv. PFS-1207/04</strain>
    </source>
</reference>
<proteinExistence type="predicted"/>
<accession>A0ABQ7BZQ3</accession>
<evidence type="ECO:0000313" key="2">
    <source>
        <dbReference type="EMBL" id="KAF3544543.1"/>
    </source>
</evidence>
<sequence length="135" mass="15494">MLIHFRKSNDTQIDTWITKTANIDSSLNTTRKAEKSRKNLYSFYSKWSDKHEKSKENPGPQGKLAFPDFPPITKIDGVNFDSHSLALEEGGGGLRITLTHSRKTLDENNSSKQRWYDNSSRHCASSQRLRKRHSS</sequence>
<evidence type="ECO:0000256" key="1">
    <source>
        <dbReference type="SAM" id="MobiDB-lite"/>
    </source>
</evidence>
<evidence type="ECO:0008006" key="4">
    <source>
        <dbReference type="Google" id="ProtNLM"/>
    </source>
</evidence>
<organism evidence="2 3">
    <name type="scientific">Brassica cretica</name>
    <name type="common">Mustard</name>
    <dbReference type="NCBI Taxonomy" id="69181"/>
    <lineage>
        <taxon>Eukaryota</taxon>
        <taxon>Viridiplantae</taxon>
        <taxon>Streptophyta</taxon>
        <taxon>Embryophyta</taxon>
        <taxon>Tracheophyta</taxon>
        <taxon>Spermatophyta</taxon>
        <taxon>Magnoliopsida</taxon>
        <taxon>eudicotyledons</taxon>
        <taxon>Gunneridae</taxon>
        <taxon>Pentapetalae</taxon>
        <taxon>rosids</taxon>
        <taxon>malvids</taxon>
        <taxon>Brassicales</taxon>
        <taxon>Brassicaceae</taxon>
        <taxon>Brassiceae</taxon>
        <taxon>Brassica</taxon>
    </lineage>
</organism>
<protein>
    <recommendedName>
        <fullName evidence="4">FACT complex subunit</fullName>
    </recommendedName>
</protein>
<feature type="region of interest" description="Disordered" evidence="1">
    <location>
        <begin position="49"/>
        <end position="68"/>
    </location>
</feature>
<name>A0ABQ7BZQ3_BRACR</name>
<dbReference type="EMBL" id="QGKV02000832">
    <property type="protein sequence ID" value="KAF3544543.1"/>
    <property type="molecule type" value="Genomic_DNA"/>
</dbReference>